<keyword evidence="2" id="KW-1185">Reference proteome</keyword>
<dbReference type="Gene3D" id="3.30.70.270">
    <property type="match status" value="1"/>
</dbReference>
<accession>A0ABD3GCV2</accession>
<dbReference type="AlphaFoldDB" id="A0ABD3GCV2"/>
<sequence>MESAAKEPELRDVKRIGHKFTPDTLSQLQIGGRGFLTEPEKKVFEQMIARHVPRALLPKLIDLLKEKMAMGILESSMAPYSSRWFTVPKKTGALRFIQDLQPANSVTIRNVGTGPIVDEIADEFAGRSVYSIGDLYSGYD</sequence>
<dbReference type="Proteomes" id="UP001633002">
    <property type="component" value="Unassembled WGS sequence"/>
</dbReference>
<comment type="caution">
    <text evidence="1">The sequence shown here is derived from an EMBL/GenBank/DDBJ whole genome shotgun (WGS) entry which is preliminary data.</text>
</comment>
<reference evidence="1 2" key="1">
    <citation type="submission" date="2024-09" db="EMBL/GenBank/DDBJ databases">
        <title>Chromosome-scale assembly of Riccia sorocarpa.</title>
        <authorList>
            <person name="Paukszto L."/>
        </authorList>
    </citation>
    <scope>NUCLEOTIDE SEQUENCE [LARGE SCALE GENOMIC DNA]</scope>
    <source>
        <strain evidence="1">LP-2024</strain>
        <tissue evidence="1">Aerial parts of the thallus</tissue>
    </source>
</reference>
<gene>
    <name evidence="1" type="ORF">R1sor_026374</name>
</gene>
<name>A0ABD3GCV2_9MARC</name>
<dbReference type="InterPro" id="IPR043502">
    <property type="entry name" value="DNA/RNA_pol_sf"/>
</dbReference>
<dbReference type="SUPFAM" id="SSF56672">
    <property type="entry name" value="DNA/RNA polymerases"/>
    <property type="match status" value="1"/>
</dbReference>
<evidence type="ECO:0000313" key="2">
    <source>
        <dbReference type="Proteomes" id="UP001633002"/>
    </source>
</evidence>
<organism evidence="1 2">
    <name type="scientific">Riccia sorocarpa</name>
    <dbReference type="NCBI Taxonomy" id="122646"/>
    <lineage>
        <taxon>Eukaryota</taxon>
        <taxon>Viridiplantae</taxon>
        <taxon>Streptophyta</taxon>
        <taxon>Embryophyta</taxon>
        <taxon>Marchantiophyta</taxon>
        <taxon>Marchantiopsida</taxon>
        <taxon>Marchantiidae</taxon>
        <taxon>Marchantiales</taxon>
        <taxon>Ricciaceae</taxon>
        <taxon>Riccia</taxon>
    </lineage>
</organism>
<proteinExistence type="predicted"/>
<evidence type="ECO:0000313" key="1">
    <source>
        <dbReference type="EMBL" id="KAL3676426.1"/>
    </source>
</evidence>
<dbReference type="EMBL" id="JBJQOH010000008">
    <property type="protein sequence ID" value="KAL3676426.1"/>
    <property type="molecule type" value="Genomic_DNA"/>
</dbReference>
<dbReference type="InterPro" id="IPR043128">
    <property type="entry name" value="Rev_trsase/Diguanyl_cyclase"/>
</dbReference>
<protein>
    <submittedName>
        <fullName evidence="1">Uncharacterized protein</fullName>
    </submittedName>
</protein>
<dbReference type="Gene3D" id="3.10.10.10">
    <property type="entry name" value="HIV Type 1 Reverse Transcriptase, subunit A, domain 1"/>
    <property type="match status" value="1"/>
</dbReference>